<dbReference type="AlphaFoldDB" id="A0AAP0KN35"/>
<accession>A0AAP0KN35</accession>
<keyword evidence="2" id="KW-1185">Reference proteome</keyword>
<comment type="caution">
    <text evidence="1">The sequence shown here is derived from an EMBL/GenBank/DDBJ whole genome shotgun (WGS) entry which is preliminary data.</text>
</comment>
<dbReference type="Pfam" id="PF03140">
    <property type="entry name" value="DUF247"/>
    <property type="match status" value="1"/>
</dbReference>
<evidence type="ECO:0000313" key="2">
    <source>
        <dbReference type="Proteomes" id="UP001417504"/>
    </source>
</evidence>
<organism evidence="1 2">
    <name type="scientific">Stephania japonica</name>
    <dbReference type="NCBI Taxonomy" id="461633"/>
    <lineage>
        <taxon>Eukaryota</taxon>
        <taxon>Viridiplantae</taxon>
        <taxon>Streptophyta</taxon>
        <taxon>Embryophyta</taxon>
        <taxon>Tracheophyta</taxon>
        <taxon>Spermatophyta</taxon>
        <taxon>Magnoliopsida</taxon>
        <taxon>Ranunculales</taxon>
        <taxon>Menispermaceae</taxon>
        <taxon>Menispermoideae</taxon>
        <taxon>Cissampelideae</taxon>
        <taxon>Stephania</taxon>
    </lineage>
</organism>
<dbReference type="InterPro" id="IPR004158">
    <property type="entry name" value="DUF247_pln"/>
</dbReference>
<dbReference type="EMBL" id="JBBNAE010000001">
    <property type="protein sequence ID" value="KAK9155622.1"/>
    <property type="molecule type" value="Genomic_DNA"/>
</dbReference>
<gene>
    <name evidence="1" type="ORF">Sjap_003102</name>
</gene>
<proteinExistence type="predicted"/>
<dbReference type="PANTHER" id="PTHR31170:SF25">
    <property type="entry name" value="BNAA09G04570D PROTEIN"/>
    <property type="match status" value="1"/>
</dbReference>
<sequence>MAFTSPNEEIGQQILEISTEDDGGVVASLETKLLQREHFISRKNWIFKIPARIRELDEKTFIPKAVSIGPLHRKKLEHYEAMEKYKVHYLKQFLDRNPSKTLTDCVKMLKELEEEARGCYAVDICLKSDEFVEMMMLDGCFIIECFLMSWKPAELRYPHSHHPLLNHTYMITVCEEDLMLVENQLPYFVLDALFDFINTSDSGKLWEISFLGLAFIFYGWNADASNISPECKPIHLLDILYREYITRIPKSKPVSMDRIPRTTQLQGQKTDAF</sequence>
<dbReference type="Proteomes" id="UP001417504">
    <property type="component" value="Unassembled WGS sequence"/>
</dbReference>
<reference evidence="1 2" key="1">
    <citation type="submission" date="2024-01" db="EMBL/GenBank/DDBJ databases">
        <title>Genome assemblies of Stephania.</title>
        <authorList>
            <person name="Yang L."/>
        </authorList>
    </citation>
    <scope>NUCLEOTIDE SEQUENCE [LARGE SCALE GENOMIC DNA]</scope>
    <source>
        <strain evidence="1">QJT</strain>
        <tissue evidence="1">Leaf</tissue>
    </source>
</reference>
<protein>
    <submittedName>
        <fullName evidence="1">Uncharacterized protein</fullName>
    </submittedName>
</protein>
<dbReference type="PANTHER" id="PTHR31170">
    <property type="entry name" value="BNAC04G53230D PROTEIN"/>
    <property type="match status" value="1"/>
</dbReference>
<name>A0AAP0KN35_9MAGN</name>
<evidence type="ECO:0000313" key="1">
    <source>
        <dbReference type="EMBL" id="KAK9155622.1"/>
    </source>
</evidence>